<dbReference type="OrthoDB" id="427456at2759"/>
<dbReference type="InterPro" id="IPR042857">
    <property type="entry name" value="TMEM266"/>
</dbReference>
<evidence type="ECO:0000313" key="1">
    <source>
        <dbReference type="Ensembl" id="ENSLLEP00000013567.1"/>
    </source>
</evidence>
<organism evidence="1 2">
    <name type="scientific">Leptobrachium leishanense</name>
    <name type="common">Leishan spiny toad</name>
    <dbReference type="NCBI Taxonomy" id="445787"/>
    <lineage>
        <taxon>Eukaryota</taxon>
        <taxon>Metazoa</taxon>
        <taxon>Chordata</taxon>
        <taxon>Craniata</taxon>
        <taxon>Vertebrata</taxon>
        <taxon>Euteleostomi</taxon>
        <taxon>Amphibia</taxon>
        <taxon>Batrachia</taxon>
        <taxon>Anura</taxon>
        <taxon>Pelobatoidea</taxon>
        <taxon>Megophryidae</taxon>
        <taxon>Leptobrachium</taxon>
    </lineage>
</organism>
<reference evidence="1" key="2">
    <citation type="submission" date="2025-09" db="UniProtKB">
        <authorList>
            <consortium name="Ensembl"/>
        </authorList>
    </citation>
    <scope>IDENTIFICATION</scope>
</reference>
<evidence type="ECO:0000313" key="2">
    <source>
        <dbReference type="Proteomes" id="UP000694569"/>
    </source>
</evidence>
<dbReference type="PANTHER" id="PTHR46842">
    <property type="entry name" value="TRANSMEMBRANE PROTEIN 266"/>
    <property type="match status" value="1"/>
</dbReference>
<keyword evidence="2" id="KW-1185">Reference proteome</keyword>
<sequence length="217" mass="24100">MPKGDSDDDATENISELAHEVIMKDDMNKYITQYYNEPSSESGVPGTCIITTAAIDVHHHPNISSDLYSADVQITPERNSSSSSINSLSVSRTRESSETLAQSISSQAFCSSTDCSTREESTDYCPLAPTTRRPMKNTQELLSSFSEDVSYIQRRIDPANLHLSTPAGSCTSSPEHAHSINIYNRVHQKEFEMFHDKSVIPLNLPLLESKRIDAEIK</sequence>
<protein>
    <submittedName>
        <fullName evidence="1">Uncharacterized protein</fullName>
    </submittedName>
</protein>
<dbReference type="PANTHER" id="PTHR46842:SF1">
    <property type="entry name" value="TRANSMEMBRANE PROTEIN 266"/>
    <property type="match status" value="1"/>
</dbReference>
<dbReference type="Proteomes" id="UP000694569">
    <property type="component" value="Unplaced"/>
</dbReference>
<dbReference type="Ensembl" id="ENSLLET00000014093.1">
    <property type="protein sequence ID" value="ENSLLEP00000013567.1"/>
    <property type="gene ID" value="ENSLLEG00000008590.1"/>
</dbReference>
<dbReference type="GO" id="GO:0005886">
    <property type="term" value="C:plasma membrane"/>
    <property type="evidence" value="ECO:0007669"/>
    <property type="project" value="InterPro"/>
</dbReference>
<dbReference type="AlphaFoldDB" id="A0A8C5PC74"/>
<name>A0A8C5PC74_9ANUR</name>
<reference evidence="1" key="1">
    <citation type="submission" date="2025-08" db="UniProtKB">
        <authorList>
            <consortium name="Ensembl"/>
        </authorList>
    </citation>
    <scope>IDENTIFICATION</scope>
</reference>
<dbReference type="GeneTree" id="ENSGT00940000156738"/>
<dbReference type="GO" id="GO:0030425">
    <property type="term" value="C:dendrite"/>
    <property type="evidence" value="ECO:0007669"/>
    <property type="project" value="TreeGrafter"/>
</dbReference>
<dbReference type="GO" id="GO:0022832">
    <property type="term" value="F:voltage-gated channel activity"/>
    <property type="evidence" value="ECO:0007669"/>
    <property type="project" value="InterPro"/>
</dbReference>
<accession>A0A8C5PC74</accession>
<proteinExistence type="predicted"/>